<dbReference type="PANTHER" id="PTHR30055:SF233">
    <property type="entry name" value="REGULATORY PROTEIN TETR"/>
    <property type="match status" value="1"/>
</dbReference>
<accession>A0A7C4AT27</accession>
<dbReference type="PROSITE" id="PS01081">
    <property type="entry name" value="HTH_TETR_1"/>
    <property type="match status" value="1"/>
</dbReference>
<dbReference type="InterPro" id="IPR009057">
    <property type="entry name" value="Homeodomain-like_sf"/>
</dbReference>
<dbReference type="InterPro" id="IPR050109">
    <property type="entry name" value="HTH-type_TetR-like_transc_reg"/>
</dbReference>
<sequence>MNPTRLGTKAFQTLDQRKRDRILSAALEEFAANGYRHASMNAIVKKAGISKGSLFWYFRSKGLLFSAIVDAAVEEVKKSLRLVRFHTANMDFSCRLEMFIRAGVQFIDAHPLLARIYFHLLQSGEAPFGAERVAELRKLSVTFFSDLIREGIGRGELRSDLPVLHAAFLMNCMLEGLLRAYHTQFLAEGLNIYKADDDAIEQWIRSASDLLHRGMASAREAQGNLVKNLAEVKTISERGEQS</sequence>
<dbReference type="InterPro" id="IPR049488">
    <property type="entry name" value="TM_1030-like_C"/>
</dbReference>
<comment type="caution">
    <text evidence="4">The sequence shown here is derived from an EMBL/GenBank/DDBJ whole genome shotgun (WGS) entry which is preliminary data.</text>
</comment>
<reference evidence="4" key="1">
    <citation type="journal article" date="2020" name="mSystems">
        <title>Genome- and Community-Level Interaction Insights into Carbon Utilization and Element Cycling Functions of Hydrothermarchaeota in Hydrothermal Sediment.</title>
        <authorList>
            <person name="Zhou Z."/>
            <person name="Liu Y."/>
            <person name="Xu W."/>
            <person name="Pan J."/>
            <person name="Luo Z.H."/>
            <person name="Li M."/>
        </authorList>
    </citation>
    <scope>NUCLEOTIDE SEQUENCE [LARGE SCALE GENOMIC DNA]</scope>
    <source>
        <strain evidence="4">SpSt-769</strain>
    </source>
</reference>
<gene>
    <name evidence="4" type="ORF">ENV54_11875</name>
</gene>
<dbReference type="PROSITE" id="PS50977">
    <property type="entry name" value="HTH_TETR_2"/>
    <property type="match status" value="1"/>
</dbReference>
<dbReference type="InterPro" id="IPR023772">
    <property type="entry name" value="DNA-bd_HTH_TetR-type_CS"/>
</dbReference>
<evidence type="ECO:0000313" key="4">
    <source>
        <dbReference type="EMBL" id="HGH61981.1"/>
    </source>
</evidence>
<name>A0A7C4AT27_9BACT</name>
<dbReference type="InterPro" id="IPR036271">
    <property type="entry name" value="Tet_transcr_reg_TetR-rel_C_sf"/>
</dbReference>
<keyword evidence="1 2" id="KW-0238">DNA-binding</keyword>
<dbReference type="EMBL" id="DTGT01000388">
    <property type="protein sequence ID" value="HGH61981.1"/>
    <property type="molecule type" value="Genomic_DNA"/>
</dbReference>
<dbReference type="Pfam" id="PF21256">
    <property type="entry name" value="TetR_C_5-like"/>
    <property type="match status" value="1"/>
</dbReference>
<dbReference type="PANTHER" id="PTHR30055">
    <property type="entry name" value="HTH-TYPE TRANSCRIPTIONAL REGULATOR RUTR"/>
    <property type="match status" value="1"/>
</dbReference>
<dbReference type="GO" id="GO:0003700">
    <property type="term" value="F:DNA-binding transcription factor activity"/>
    <property type="evidence" value="ECO:0007669"/>
    <property type="project" value="TreeGrafter"/>
</dbReference>
<dbReference type="SUPFAM" id="SSF46689">
    <property type="entry name" value="Homeodomain-like"/>
    <property type="match status" value="1"/>
</dbReference>
<dbReference type="SUPFAM" id="SSF48498">
    <property type="entry name" value="Tetracyclin repressor-like, C-terminal domain"/>
    <property type="match status" value="1"/>
</dbReference>
<proteinExistence type="predicted"/>
<dbReference type="InterPro" id="IPR001647">
    <property type="entry name" value="HTH_TetR"/>
</dbReference>
<protein>
    <submittedName>
        <fullName evidence="4">TetR/AcrR family transcriptional regulator</fullName>
    </submittedName>
</protein>
<evidence type="ECO:0000256" key="2">
    <source>
        <dbReference type="PROSITE-ProRule" id="PRU00335"/>
    </source>
</evidence>
<dbReference type="GO" id="GO:0000976">
    <property type="term" value="F:transcription cis-regulatory region binding"/>
    <property type="evidence" value="ECO:0007669"/>
    <property type="project" value="TreeGrafter"/>
</dbReference>
<dbReference type="Gene3D" id="1.10.357.10">
    <property type="entry name" value="Tetracycline Repressor, domain 2"/>
    <property type="match status" value="1"/>
</dbReference>
<dbReference type="PRINTS" id="PR00455">
    <property type="entry name" value="HTHTETR"/>
</dbReference>
<dbReference type="Pfam" id="PF00440">
    <property type="entry name" value="TetR_N"/>
    <property type="match status" value="1"/>
</dbReference>
<evidence type="ECO:0000256" key="1">
    <source>
        <dbReference type="ARBA" id="ARBA00023125"/>
    </source>
</evidence>
<feature type="domain" description="HTH tetR-type" evidence="3">
    <location>
        <begin position="16"/>
        <end position="76"/>
    </location>
</feature>
<organism evidence="4">
    <name type="scientific">Desulfomonile tiedjei</name>
    <dbReference type="NCBI Taxonomy" id="2358"/>
    <lineage>
        <taxon>Bacteria</taxon>
        <taxon>Pseudomonadati</taxon>
        <taxon>Thermodesulfobacteriota</taxon>
        <taxon>Desulfomonilia</taxon>
        <taxon>Desulfomonilales</taxon>
        <taxon>Desulfomonilaceae</taxon>
        <taxon>Desulfomonile</taxon>
    </lineage>
</organism>
<evidence type="ECO:0000259" key="3">
    <source>
        <dbReference type="PROSITE" id="PS50977"/>
    </source>
</evidence>
<dbReference type="AlphaFoldDB" id="A0A7C4AT27"/>
<feature type="DNA-binding region" description="H-T-H motif" evidence="2">
    <location>
        <begin position="39"/>
        <end position="58"/>
    </location>
</feature>